<evidence type="ECO:0000313" key="2">
    <source>
        <dbReference type="EMBL" id="KDR84239.1"/>
    </source>
</evidence>
<dbReference type="InterPro" id="IPR000210">
    <property type="entry name" value="BTB/POZ_dom"/>
</dbReference>
<dbReference type="Gene3D" id="3.30.710.10">
    <property type="entry name" value="Potassium Channel Kv1.1, Chain A"/>
    <property type="match status" value="1"/>
</dbReference>
<dbReference type="AlphaFoldDB" id="A0A067TWA3"/>
<name>A0A067TWA3_GALM3</name>
<organism evidence="2 3">
    <name type="scientific">Galerina marginata (strain CBS 339.88)</name>
    <dbReference type="NCBI Taxonomy" id="685588"/>
    <lineage>
        <taxon>Eukaryota</taxon>
        <taxon>Fungi</taxon>
        <taxon>Dikarya</taxon>
        <taxon>Basidiomycota</taxon>
        <taxon>Agaricomycotina</taxon>
        <taxon>Agaricomycetes</taxon>
        <taxon>Agaricomycetidae</taxon>
        <taxon>Agaricales</taxon>
        <taxon>Agaricineae</taxon>
        <taxon>Strophariaceae</taxon>
        <taxon>Galerina</taxon>
    </lineage>
</organism>
<evidence type="ECO:0000259" key="1">
    <source>
        <dbReference type="PROSITE" id="PS50097"/>
    </source>
</evidence>
<dbReference type="CDD" id="cd18186">
    <property type="entry name" value="BTB_POZ_ZBTB_KLHL-like"/>
    <property type="match status" value="1"/>
</dbReference>
<feature type="domain" description="BTB" evidence="1">
    <location>
        <begin position="13"/>
        <end position="88"/>
    </location>
</feature>
<evidence type="ECO:0000313" key="3">
    <source>
        <dbReference type="Proteomes" id="UP000027222"/>
    </source>
</evidence>
<accession>A0A067TWA3</accession>
<dbReference type="SMART" id="SM00225">
    <property type="entry name" value="BTB"/>
    <property type="match status" value="1"/>
</dbReference>
<dbReference type="EMBL" id="KL142368">
    <property type="protein sequence ID" value="KDR84239.1"/>
    <property type="molecule type" value="Genomic_DNA"/>
</dbReference>
<dbReference type="PROSITE" id="PS50097">
    <property type="entry name" value="BTB"/>
    <property type="match status" value="1"/>
</dbReference>
<sequence>MTVLDYQFDAPDADIILLTTEIDCTTEFHVHKCILAAASPVFSDMFSFPQADEDGKPPPIPVIPVSEPSHVLDTILRYVYPVSQPIIDSFDELIGVLAVAVKYDFTNAISVLKKLLISPRFLQASPIRVYAAACRFEFDDEAKIASRHTLSVNLLDTTAPPPVDLKYISAYEYHRLLRLHALRASAAIKLLEIPENIKCMQCNGSAFTMHDAPKWWYEFEKKAKEELAVRPTTDVVFGMQFLFGAARDSGCSRCPESVLDSWKFLQSLKESIDALPATVTMDHNHETW</sequence>
<keyword evidence="3" id="KW-1185">Reference proteome</keyword>
<dbReference type="OrthoDB" id="71307at2759"/>
<dbReference type="Pfam" id="PF00651">
    <property type="entry name" value="BTB"/>
    <property type="match status" value="1"/>
</dbReference>
<protein>
    <recommendedName>
        <fullName evidence="1">BTB domain-containing protein</fullName>
    </recommendedName>
</protein>
<dbReference type="Proteomes" id="UP000027222">
    <property type="component" value="Unassembled WGS sequence"/>
</dbReference>
<dbReference type="SUPFAM" id="SSF54695">
    <property type="entry name" value="POZ domain"/>
    <property type="match status" value="1"/>
</dbReference>
<dbReference type="InterPro" id="IPR011333">
    <property type="entry name" value="SKP1/BTB/POZ_sf"/>
</dbReference>
<proteinExistence type="predicted"/>
<gene>
    <name evidence="2" type="ORF">GALMADRAFT_55982</name>
</gene>
<dbReference type="STRING" id="685588.A0A067TWA3"/>
<dbReference type="HOGENOM" id="CLU_052397_0_2_1"/>
<reference evidence="3" key="1">
    <citation type="journal article" date="2014" name="Proc. Natl. Acad. Sci. U.S.A.">
        <title>Extensive sampling of basidiomycete genomes demonstrates inadequacy of the white-rot/brown-rot paradigm for wood decay fungi.</title>
        <authorList>
            <person name="Riley R."/>
            <person name="Salamov A.A."/>
            <person name="Brown D.W."/>
            <person name="Nagy L.G."/>
            <person name="Floudas D."/>
            <person name="Held B.W."/>
            <person name="Levasseur A."/>
            <person name="Lombard V."/>
            <person name="Morin E."/>
            <person name="Otillar R."/>
            <person name="Lindquist E.A."/>
            <person name="Sun H."/>
            <person name="LaButti K.M."/>
            <person name="Schmutz J."/>
            <person name="Jabbour D."/>
            <person name="Luo H."/>
            <person name="Baker S.E."/>
            <person name="Pisabarro A.G."/>
            <person name="Walton J.D."/>
            <person name="Blanchette R.A."/>
            <person name="Henrissat B."/>
            <person name="Martin F."/>
            <person name="Cullen D."/>
            <person name="Hibbett D.S."/>
            <person name="Grigoriev I.V."/>
        </authorList>
    </citation>
    <scope>NUCLEOTIDE SEQUENCE [LARGE SCALE GENOMIC DNA]</scope>
    <source>
        <strain evidence="3">CBS 339.88</strain>
    </source>
</reference>